<dbReference type="InterPro" id="IPR010071">
    <property type="entry name" value="AA_adenyl_dom"/>
</dbReference>
<evidence type="ECO:0000256" key="2">
    <source>
        <dbReference type="ARBA" id="ARBA00005102"/>
    </source>
</evidence>
<keyword evidence="5" id="KW-0596">Phosphopantetheine</keyword>
<evidence type="ECO:0000256" key="4">
    <source>
        <dbReference type="ARBA" id="ARBA00016743"/>
    </source>
</evidence>
<dbReference type="InterPro" id="IPR045851">
    <property type="entry name" value="AMP-bd_C_sf"/>
</dbReference>
<feature type="domain" description="Carrier" evidence="9">
    <location>
        <begin position="2"/>
        <end position="78"/>
    </location>
</feature>
<proteinExistence type="inferred from homology"/>
<dbReference type="Gene3D" id="1.10.1200.10">
    <property type="entry name" value="ACP-like"/>
    <property type="match status" value="2"/>
</dbReference>
<name>A0ABT4M9P9_9NOCA</name>
<evidence type="ECO:0000256" key="1">
    <source>
        <dbReference type="ARBA" id="ARBA00001957"/>
    </source>
</evidence>
<evidence type="ECO:0000313" key="10">
    <source>
        <dbReference type="EMBL" id="MCZ4517687.1"/>
    </source>
</evidence>
<dbReference type="InterPro" id="IPR023213">
    <property type="entry name" value="CAT-like_dom_sf"/>
</dbReference>
<dbReference type="Pfam" id="PF13193">
    <property type="entry name" value="AMP-binding_C"/>
    <property type="match status" value="1"/>
</dbReference>
<keyword evidence="7" id="KW-0436">Ligase</keyword>
<dbReference type="PROSITE" id="PS00455">
    <property type="entry name" value="AMP_BINDING"/>
    <property type="match status" value="1"/>
</dbReference>
<evidence type="ECO:0000256" key="8">
    <source>
        <dbReference type="ARBA" id="ARBA00033440"/>
    </source>
</evidence>
<dbReference type="InterPro" id="IPR057737">
    <property type="entry name" value="Condensation_MtbB-like"/>
</dbReference>
<dbReference type="EMBL" id="JAPWIJ010000002">
    <property type="protein sequence ID" value="MCZ4517687.1"/>
    <property type="molecule type" value="Genomic_DNA"/>
</dbReference>
<dbReference type="Gene3D" id="3.30.559.10">
    <property type="entry name" value="Chloramphenicol acetyltransferase-like domain"/>
    <property type="match status" value="1"/>
</dbReference>
<dbReference type="InterPro" id="IPR006162">
    <property type="entry name" value="Ppantetheine_attach_site"/>
</dbReference>
<dbReference type="PROSITE" id="PS00012">
    <property type="entry name" value="PHOSPHOPANTETHEINE"/>
    <property type="match status" value="1"/>
</dbReference>
<dbReference type="RefSeq" id="WP_269602337.1">
    <property type="nucleotide sequence ID" value="NZ_JAPWIJ010000002.1"/>
</dbReference>
<dbReference type="Gene3D" id="3.40.50.12780">
    <property type="entry name" value="N-terminal domain of ligase-like"/>
    <property type="match status" value="1"/>
</dbReference>
<dbReference type="PANTHER" id="PTHR45527">
    <property type="entry name" value="NONRIBOSOMAL PEPTIDE SYNTHETASE"/>
    <property type="match status" value="1"/>
</dbReference>
<sequence>MDPHGIGTEELRAQVAELIGTEPAAVSLDANLFELGLESIVLMRLVGRFRKEGRAVTFADLAARPTVSAWSELVGAANEPVPAPTARASESNRLDTGSFDLAVLQHAYWIGRSAEQRFGGVAPHLYTEFDGEGVDPDRLRNAFDAVTRRHDMLRARITDNGQQVIESTPGWRGLTVHDLRSADDAAAELERTRLRLTHHMLDIEAGEVFSADLSLLPDGRTRLHLDMDMIAGDAVSFRILVADLAQAYDGRALPTIDYSYERYLTDRPDDRRNAREQAERYWSDRLDSLPGAPTLPLLERDSGSPVATRRAFHLETQAYSQLQSQARAHGVTPAVAVAAAFAEVVGAWSREQRFLLNVPMFDRAPTHPAVGELVGDFSSSVMLDVDLSEDLSFAERSRQLRVRLHEDASHVDYSGVEVLRDLGRRRGEPVLAPVVFTSALGLGELFDGRAREVFGDPVWIMSQGPQVVLDAQITELDGGVLVNWDIRENEFLPGVPEAMFDAFETLVRGIVGDDDAVWTEPVGQLAPSRQLLSRTPAADVPRTDAVPAAGTDTLHRAFFDRAARRPDAIALEWGENESMTYGELCDRALRVAATLTDRGVAVGDTVGVTLPKGPDQVIAVLGVLAAGGVYVPIGVDQPASRAALIAGKAGFAVTIGGSGDDGLTVAGSGACGMTISDAVLGEPLSAPHLGPDTAPAYMIFTSGSTGEPKGVVVSHRAAMNTISDLIGRFELDEGYRPLCLSELDFDLCTFDLFSVFVAGGTAVLIEEHERKDPQRWATLIRAHRVTVISCVPPLLDMILSTGEDLGGSLEVVMLGGDKVGIDLYRRLTAAVPGCRFAGLGGATETAIHNSICEVLDVDPSWRTVPFGVPLGSMALRVVDARGHQVPDWVPGELWVAGVGLADGYLGDPERTNERFVDADGYRWYRTGDLVRYGTGPMVETGSMVEFVGRVDNQIKINGFRIELGEIESVLCDDAEVASAAAVVDRVGAAAVMAAVVLADRDADPDETVAGIIARAAERLPAHMVPERTVALRALPLTVNGKIDSAAIVERCRAAGDTERVQARVAPRTHLERALASIWQTVLGVDEIGVTDTLFALGGDSVLATTIVARTRAAFDITSVTVRMLFAAPTVSGLAESMIVAAGDTELLEATAEMYVSIESMSEDQLLAALDQQRTP</sequence>
<dbReference type="Pfam" id="PF00668">
    <property type="entry name" value="Condensation"/>
    <property type="match status" value="1"/>
</dbReference>
<dbReference type="InterPro" id="IPR009081">
    <property type="entry name" value="PP-bd_ACP"/>
</dbReference>
<dbReference type="InterPro" id="IPR020845">
    <property type="entry name" value="AMP-binding_CS"/>
</dbReference>
<dbReference type="InterPro" id="IPR042099">
    <property type="entry name" value="ANL_N_sf"/>
</dbReference>
<organism evidence="10 11">
    <name type="scientific">Rhodococcus ruber</name>
    <dbReference type="NCBI Taxonomy" id="1830"/>
    <lineage>
        <taxon>Bacteria</taxon>
        <taxon>Bacillati</taxon>
        <taxon>Actinomycetota</taxon>
        <taxon>Actinomycetes</taxon>
        <taxon>Mycobacteriales</taxon>
        <taxon>Nocardiaceae</taxon>
        <taxon>Rhodococcus</taxon>
    </lineage>
</organism>
<reference evidence="10" key="1">
    <citation type="submission" date="2022-12" db="EMBL/GenBank/DDBJ databases">
        <authorList>
            <person name="Krivoruchko A.V."/>
            <person name="Elkin A."/>
        </authorList>
    </citation>
    <scope>NUCLEOTIDE SEQUENCE</scope>
    <source>
        <strain evidence="10">IEGM 1391</strain>
    </source>
</reference>
<dbReference type="SUPFAM" id="SSF56801">
    <property type="entry name" value="Acetyl-CoA synthetase-like"/>
    <property type="match status" value="1"/>
</dbReference>
<dbReference type="InterPro" id="IPR025110">
    <property type="entry name" value="AMP-bd_C"/>
</dbReference>
<evidence type="ECO:0000256" key="7">
    <source>
        <dbReference type="ARBA" id="ARBA00022598"/>
    </source>
</evidence>
<dbReference type="Pfam" id="PF00550">
    <property type="entry name" value="PP-binding"/>
    <property type="match status" value="2"/>
</dbReference>
<feature type="domain" description="Carrier" evidence="9">
    <location>
        <begin position="1065"/>
        <end position="1141"/>
    </location>
</feature>
<dbReference type="Proteomes" id="UP001081071">
    <property type="component" value="Unassembled WGS sequence"/>
</dbReference>
<protein>
    <recommendedName>
        <fullName evidence="4">Phenyloxazoline synthase MbtB</fullName>
    </recommendedName>
    <alternativeName>
        <fullName evidence="8">Mycobactin synthetase protein B</fullName>
    </alternativeName>
</protein>
<evidence type="ECO:0000313" key="11">
    <source>
        <dbReference type="Proteomes" id="UP001081071"/>
    </source>
</evidence>
<gene>
    <name evidence="10" type="ORF">O4220_04100</name>
</gene>
<comment type="caution">
    <text evidence="10">The sequence shown here is derived from an EMBL/GenBank/DDBJ whole genome shotgun (WGS) entry which is preliminary data.</text>
</comment>
<dbReference type="SUPFAM" id="SSF52777">
    <property type="entry name" value="CoA-dependent acyltransferases"/>
    <property type="match status" value="2"/>
</dbReference>
<evidence type="ECO:0000256" key="5">
    <source>
        <dbReference type="ARBA" id="ARBA00022450"/>
    </source>
</evidence>
<keyword evidence="6" id="KW-0597">Phosphoprotein</keyword>
<accession>A0ABT4M9P9</accession>
<evidence type="ECO:0000256" key="6">
    <source>
        <dbReference type="ARBA" id="ARBA00022553"/>
    </source>
</evidence>
<dbReference type="NCBIfam" id="TIGR01733">
    <property type="entry name" value="AA-adenyl-dom"/>
    <property type="match status" value="1"/>
</dbReference>
<dbReference type="PANTHER" id="PTHR45527:SF10">
    <property type="entry name" value="PYOCHELIN SYNTHASE PCHF"/>
    <property type="match status" value="1"/>
</dbReference>
<dbReference type="SUPFAM" id="SSF47336">
    <property type="entry name" value="ACP-like"/>
    <property type="match status" value="2"/>
</dbReference>
<dbReference type="Gene3D" id="3.30.300.30">
    <property type="match status" value="1"/>
</dbReference>
<dbReference type="SMART" id="SM00823">
    <property type="entry name" value="PKS_PP"/>
    <property type="match status" value="2"/>
</dbReference>
<dbReference type="PROSITE" id="PS50075">
    <property type="entry name" value="CARRIER"/>
    <property type="match status" value="2"/>
</dbReference>
<comment type="similarity">
    <text evidence="3">Belongs to the ATP-dependent AMP-binding enzyme family. MbtB subfamily.</text>
</comment>
<dbReference type="Pfam" id="PF00501">
    <property type="entry name" value="AMP-binding"/>
    <property type="match status" value="1"/>
</dbReference>
<keyword evidence="11" id="KW-1185">Reference proteome</keyword>
<dbReference type="InterPro" id="IPR020806">
    <property type="entry name" value="PKS_PP-bd"/>
</dbReference>
<comment type="pathway">
    <text evidence="2">Siderophore biosynthesis; mycobactin biosynthesis.</text>
</comment>
<dbReference type="Gene3D" id="3.30.559.30">
    <property type="entry name" value="Nonribosomal peptide synthetase, condensation domain"/>
    <property type="match status" value="1"/>
</dbReference>
<evidence type="ECO:0000259" key="9">
    <source>
        <dbReference type="PROSITE" id="PS50075"/>
    </source>
</evidence>
<dbReference type="InterPro" id="IPR001242">
    <property type="entry name" value="Condensation_dom"/>
</dbReference>
<dbReference type="InterPro" id="IPR000873">
    <property type="entry name" value="AMP-dep_synth/lig_dom"/>
</dbReference>
<dbReference type="CDD" id="cd19535">
    <property type="entry name" value="Cyc_NRPS"/>
    <property type="match status" value="1"/>
</dbReference>
<evidence type="ECO:0000256" key="3">
    <source>
        <dbReference type="ARBA" id="ARBA00007380"/>
    </source>
</evidence>
<dbReference type="InterPro" id="IPR036736">
    <property type="entry name" value="ACP-like_sf"/>
</dbReference>
<comment type="cofactor">
    <cofactor evidence="1">
        <name>pantetheine 4'-phosphate</name>
        <dbReference type="ChEBI" id="CHEBI:47942"/>
    </cofactor>
</comment>